<evidence type="ECO:0000313" key="2">
    <source>
        <dbReference type="EMBL" id="MFD1534237.1"/>
    </source>
</evidence>
<sequence>MSAAVPSAPLDPPNADVLTIAGLSGPLLVMVAILAILGVLLVINRLPKR</sequence>
<keyword evidence="3" id="KW-1185">Reference proteome</keyword>
<evidence type="ECO:0000256" key="1">
    <source>
        <dbReference type="SAM" id="Phobius"/>
    </source>
</evidence>
<proteinExistence type="predicted"/>
<keyword evidence="1" id="KW-0472">Membrane</keyword>
<accession>A0ABW4FV68</accession>
<name>A0ABW4FV68_9PSEU</name>
<keyword evidence="1" id="KW-1133">Transmembrane helix</keyword>
<keyword evidence="1" id="KW-0812">Transmembrane</keyword>
<dbReference type="Proteomes" id="UP001597145">
    <property type="component" value="Unassembled WGS sequence"/>
</dbReference>
<gene>
    <name evidence="2" type="ORF">ACFSCY_32960</name>
</gene>
<reference evidence="3" key="1">
    <citation type="journal article" date="2019" name="Int. J. Syst. Evol. Microbiol.">
        <title>The Global Catalogue of Microorganisms (GCM) 10K type strain sequencing project: providing services to taxonomists for standard genome sequencing and annotation.</title>
        <authorList>
            <consortium name="The Broad Institute Genomics Platform"/>
            <consortium name="The Broad Institute Genome Sequencing Center for Infectious Disease"/>
            <person name="Wu L."/>
            <person name="Ma J."/>
        </authorList>
    </citation>
    <scope>NUCLEOTIDE SEQUENCE [LARGE SCALE GENOMIC DNA]</scope>
    <source>
        <strain evidence="3">JCM 12165</strain>
    </source>
</reference>
<dbReference type="RefSeq" id="WP_343984772.1">
    <property type="nucleotide sequence ID" value="NZ_BAAAJG010000025.1"/>
</dbReference>
<feature type="transmembrane region" description="Helical" evidence="1">
    <location>
        <begin position="20"/>
        <end position="43"/>
    </location>
</feature>
<organism evidence="2 3">
    <name type="scientific">Pseudonocardia aurantiaca</name>
    <dbReference type="NCBI Taxonomy" id="75290"/>
    <lineage>
        <taxon>Bacteria</taxon>
        <taxon>Bacillati</taxon>
        <taxon>Actinomycetota</taxon>
        <taxon>Actinomycetes</taxon>
        <taxon>Pseudonocardiales</taxon>
        <taxon>Pseudonocardiaceae</taxon>
        <taxon>Pseudonocardia</taxon>
    </lineage>
</organism>
<protein>
    <submittedName>
        <fullName evidence="2">Uncharacterized protein</fullName>
    </submittedName>
</protein>
<evidence type="ECO:0000313" key="3">
    <source>
        <dbReference type="Proteomes" id="UP001597145"/>
    </source>
</evidence>
<comment type="caution">
    <text evidence="2">The sequence shown here is derived from an EMBL/GenBank/DDBJ whole genome shotgun (WGS) entry which is preliminary data.</text>
</comment>
<dbReference type="EMBL" id="JBHUCP010000033">
    <property type="protein sequence ID" value="MFD1534237.1"/>
    <property type="molecule type" value="Genomic_DNA"/>
</dbReference>